<dbReference type="PANTHER" id="PTHR10824">
    <property type="entry name" value="ACYL-COENZYME A THIOESTERASE-RELATED"/>
    <property type="match status" value="1"/>
</dbReference>
<evidence type="ECO:0000313" key="6">
    <source>
        <dbReference type="Proteomes" id="UP000694845"/>
    </source>
</evidence>
<dbReference type="OrthoDB" id="6347013at2759"/>
<dbReference type="GeneID" id="110978425"/>
<feature type="domain" description="BAAT/Acyl-CoA thioester hydrolase C-terminal" evidence="5">
    <location>
        <begin position="248"/>
        <end position="454"/>
    </location>
</feature>
<feature type="active site" description="Charge relay system" evidence="2">
    <location>
        <position position="403"/>
    </location>
</feature>
<organism evidence="6 7">
    <name type="scientific">Acanthaster planci</name>
    <name type="common">Crown-of-thorns starfish</name>
    <dbReference type="NCBI Taxonomy" id="133434"/>
    <lineage>
        <taxon>Eukaryota</taxon>
        <taxon>Metazoa</taxon>
        <taxon>Echinodermata</taxon>
        <taxon>Eleutherozoa</taxon>
        <taxon>Asterozoa</taxon>
        <taxon>Asteroidea</taxon>
        <taxon>Valvatacea</taxon>
        <taxon>Valvatida</taxon>
        <taxon>Acanthasteridae</taxon>
        <taxon>Acanthaster</taxon>
    </lineage>
</organism>
<dbReference type="Pfam" id="PF04775">
    <property type="entry name" value="Bile_Hydr_Trans"/>
    <property type="match status" value="1"/>
</dbReference>
<feature type="active site" description="Charge relay system" evidence="2">
    <location>
        <position position="369"/>
    </location>
</feature>
<dbReference type="Pfam" id="PF08840">
    <property type="entry name" value="BAAT_C"/>
    <property type="match status" value="1"/>
</dbReference>
<dbReference type="InterPro" id="IPR029058">
    <property type="entry name" value="AB_hydrolase_fold"/>
</dbReference>
<dbReference type="PANTHER" id="PTHR10824:SF4">
    <property type="entry name" value="ACYL-COENZYME A THIOESTERASE 1-LIKE"/>
    <property type="match status" value="1"/>
</dbReference>
<feature type="compositionally biased region" description="Polar residues" evidence="3">
    <location>
        <begin position="461"/>
        <end position="483"/>
    </location>
</feature>
<feature type="region of interest" description="Disordered" evidence="3">
    <location>
        <begin position="457"/>
        <end position="483"/>
    </location>
</feature>
<evidence type="ECO:0000313" key="7">
    <source>
        <dbReference type="RefSeq" id="XP_022089109.1"/>
    </source>
</evidence>
<dbReference type="KEGG" id="aplc:110978425"/>
<feature type="active site" description="Charge relay system" evidence="2">
    <location>
        <position position="276"/>
    </location>
</feature>
<comment type="similarity">
    <text evidence="1">Belongs to the C/M/P thioester hydrolase family.</text>
</comment>
<proteinExistence type="inferred from homology"/>
<dbReference type="InterPro" id="IPR016662">
    <property type="entry name" value="Acyl-CoA_thioEstase_long-chain"/>
</dbReference>
<dbReference type="SUPFAM" id="SSF53474">
    <property type="entry name" value="alpha/beta-Hydrolases"/>
    <property type="match status" value="1"/>
</dbReference>
<dbReference type="InterPro" id="IPR042490">
    <property type="entry name" value="Thio_Ohase/BAAT_N"/>
</dbReference>
<dbReference type="InterPro" id="IPR014940">
    <property type="entry name" value="BAAT_C"/>
</dbReference>
<feature type="domain" description="Acyl-CoA thioester hydrolase/bile acid-CoA amino acid N-acetyltransferase" evidence="4">
    <location>
        <begin position="54"/>
        <end position="184"/>
    </location>
</feature>
<dbReference type="FunFam" id="3.40.50.1820:FF:000024">
    <property type="entry name" value="acyl-coenzyme A thioesterase 4"/>
    <property type="match status" value="1"/>
</dbReference>
<protein>
    <submittedName>
        <fullName evidence="7">Acyl-coenzyme A amino acid N-acyltransferase 2-like</fullName>
    </submittedName>
</protein>
<dbReference type="GO" id="GO:0006631">
    <property type="term" value="P:fatty acid metabolic process"/>
    <property type="evidence" value="ECO:0007669"/>
    <property type="project" value="TreeGrafter"/>
</dbReference>
<dbReference type="InterPro" id="IPR006862">
    <property type="entry name" value="Thio_Ohase/aa_AcTrfase"/>
</dbReference>
<evidence type="ECO:0000256" key="3">
    <source>
        <dbReference type="SAM" id="MobiDB-lite"/>
    </source>
</evidence>
<dbReference type="RefSeq" id="XP_022089109.1">
    <property type="nucleotide sequence ID" value="XM_022233417.1"/>
</dbReference>
<dbReference type="PIRSF" id="PIRSF016521">
    <property type="entry name" value="Acyl-CoA_hydro"/>
    <property type="match status" value="1"/>
</dbReference>
<reference evidence="7" key="1">
    <citation type="submission" date="2025-08" db="UniProtKB">
        <authorList>
            <consortium name="RefSeq"/>
        </authorList>
    </citation>
    <scope>IDENTIFICATION</scope>
</reference>
<name>A0A8B7Y7B3_ACAPL</name>
<gene>
    <name evidence="7" type="primary">LOC110978425</name>
</gene>
<evidence type="ECO:0000256" key="2">
    <source>
        <dbReference type="PIRSR" id="PIRSR016521-1"/>
    </source>
</evidence>
<dbReference type="GO" id="GO:0006637">
    <property type="term" value="P:acyl-CoA metabolic process"/>
    <property type="evidence" value="ECO:0007669"/>
    <property type="project" value="InterPro"/>
</dbReference>
<evidence type="ECO:0000259" key="4">
    <source>
        <dbReference type="Pfam" id="PF04775"/>
    </source>
</evidence>
<evidence type="ECO:0000256" key="1">
    <source>
        <dbReference type="ARBA" id="ARBA00006538"/>
    </source>
</evidence>
<dbReference type="Gene3D" id="3.40.50.1820">
    <property type="entry name" value="alpha/beta hydrolase"/>
    <property type="match status" value="1"/>
</dbReference>
<accession>A0A8B7Y7B3</accession>
<sequence length="483" mass="53039">MRKSDAKSSQQNMSCLIKRNIATLMTVPRVLQQRQCATMLPSITVNPQSSFVDDIVAVVASGLPPNSAVSVGSILRERDKVFQSLGHFVADQNGRVDLSTQQSHGGSYTGIEPMGLVWSLHPGPDQKKGIGFVKQDVRSPVELMFAVYGDHLELPSLLSAQPLATTKISRWFMKDTEVERIKVNSGRIRGILFKPKGPGPFPAVIDIYGLAGVFTECRAALLASRGFAVLALPFFSYEDLPRSYTYLEFEYFEEATAWLSSKPFVPSDRIGILGMSFGGSLGLEMASRLPQIKAVVAISSLPIIITHLTYQGKKVPSAHQPDIRKGYTTEEGFVMKDIFLADVNDLPQEQLISVEKSRANFLFITGEDDQNVPSVESARRIVQKLQSHGKTNYEVLSYPGAGHLLEPPFQPVGRGLYNAALGVIVDFGGEMKLHAHACQDAWAKTLSFLRRHLTTDGGDWQQGTSSKEPGSTETHQSSRNSQL</sequence>
<dbReference type="OMA" id="MARINCY"/>
<dbReference type="GO" id="GO:0047617">
    <property type="term" value="F:fatty acyl-CoA hydrolase activity"/>
    <property type="evidence" value="ECO:0007669"/>
    <property type="project" value="TreeGrafter"/>
</dbReference>
<evidence type="ECO:0000259" key="5">
    <source>
        <dbReference type="Pfam" id="PF08840"/>
    </source>
</evidence>
<dbReference type="Gene3D" id="2.60.40.2240">
    <property type="entry name" value="Acyl-CoA thioester hydrolase/BAAT N-terminal domain"/>
    <property type="match status" value="1"/>
</dbReference>
<dbReference type="AlphaFoldDB" id="A0A8B7Y7B3"/>
<dbReference type="Proteomes" id="UP000694845">
    <property type="component" value="Unplaced"/>
</dbReference>
<keyword evidence="6" id="KW-1185">Reference proteome</keyword>